<dbReference type="STRING" id="1216932.CM240_3244"/>
<dbReference type="RefSeq" id="WP_051483911.1">
    <property type="nucleotide sequence ID" value="NZ_HG917869.1"/>
</dbReference>
<keyword evidence="3" id="KW-1185">Reference proteome</keyword>
<dbReference type="eggNOG" id="ENOG502Z8WA">
    <property type="taxonomic scope" value="Bacteria"/>
</dbReference>
<accession>W6S0C2</accession>
<keyword evidence="1" id="KW-0812">Transmembrane</keyword>
<gene>
    <name evidence="2" type="ORF">CM240_3244</name>
</gene>
<dbReference type="PROSITE" id="PS51257">
    <property type="entry name" value="PROKAR_LIPOPROTEIN"/>
    <property type="match status" value="1"/>
</dbReference>
<sequence>MKSTNKLNLKNKHCMPHWKSITAIIVTLTLLIIGCILFISDSKVGTYISIRLFHSKNVTIELSDDNIYDNGLDNIINDISKKITLPKELYISDDFKILFDSDGTITSINGLLYGKNKNNSTDSFLISYNKNKSKDLNVYLNKKVDDNYEKKYSIDPLINSLKVIPLRYSVGNCNETEFEILYSGEKEWDADTKGIIYINSQGETKELINPSPSKITGYTVSVFVPNKEEKYTPLKYTLVDKIDNVDGEITTEIYRSDLLTFNKNKAKTLDKYTIEFKLNDDITYDLKAGDYLPYQNDPYNDGILEVRSYGLLMKILKNHH</sequence>
<dbReference type="OrthoDB" id="1701846at2"/>
<dbReference type="KEGG" id="clt:CM240_3244"/>
<name>W6S0C2_9CLOT</name>
<organism evidence="2 3">
    <name type="scientific">Clostridium bornimense</name>
    <dbReference type="NCBI Taxonomy" id="1216932"/>
    <lineage>
        <taxon>Bacteria</taxon>
        <taxon>Bacillati</taxon>
        <taxon>Bacillota</taxon>
        <taxon>Clostridia</taxon>
        <taxon>Eubacteriales</taxon>
        <taxon>Clostridiaceae</taxon>
        <taxon>Clostridium</taxon>
    </lineage>
</organism>
<evidence type="ECO:0000313" key="2">
    <source>
        <dbReference type="EMBL" id="CDM70361.1"/>
    </source>
</evidence>
<protein>
    <submittedName>
        <fullName evidence="2">Putative membrane protein</fullName>
    </submittedName>
</protein>
<keyword evidence="1" id="KW-1133">Transmembrane helix</keyword>
<dbReference type="EMBL" id="HG917869">
    <property type="protein sequence ID" value="CDM70361.1"/>
    <property type="molecule type" value="Genomic_DNA"/>
</dbReference>
<dbReference type="HOGENOM" id="CLU_867918_0_0_9"/>
<dbReference type="AlphaFoldDB" id="W6S0C2"/>
<dbReference type="PATRIC" id="fig|1216932.3.peg.3218"/>
<reference evidence="2 3" key="1">
    <citation type="submission" date="2013-11" db="EMBL/GenBank/DDBJ databases">
        <title>Complete genome sequence of Clostridum sp. M2/40.</title>
        <authorList>
            <person name="Wibberg D."/>
            <person name="Puehler A."/>
            <person name="Schlueter A."/>
        </authorList>
    </citation>
    <scope>NUCLEOTIDE SEQUENCE [LARGE SCALE GENOMIC DNA]</scope>
    <source>
        <strain evidence="3">M2/40</strain>
    </source>
</reference>
<evidence type="ECO:0000256" key="1">
    <source>
        <dbReference type="SAM" id="Phobius"/>
    </source>
</evidence>
<dbReference type="Proteomes" id="UP000019426">
    <property type="component" value="Chromosome M2/40_rep2"/>
</dbReference>
<proteinExistence type="predicted"/>
<evidence type="ECO:0000313" key="3">
    <source>
        <dbReference type="Proteomes" id="UP000019426"/>
    </source>
</evidence>
<keyword evidence="1" id="KW-0472">Membrane</keyword>
<feature type="transmembrane region" description="Helical" evidence="1">
    <location>
        <begin position="21"/>
        <end position="39"/>
    </location>
</feature>